<evidence type="ECO:0000313" key="2">
    <source>
        <dbReference type="Proteomes" id="UP001596003"/>
    </source>
</evidence>
<comment type="caution">
    <text evidence="1">The sequence shown here is derived from an EMBL/GenBank/DDBJ whole genome shotgun (WGS) entry which is preliminary data.</text>
</comment>
<sequence length="133" mass="16135">MRFNIVSDTNYETKVSDHVTTQFSARELEDWLHFKNYGNDLLTIGVVLMCRNPEHNFKQRIRMDRKDKALYIDLMLDYNYFVSDITQEDRIKVVANKMMDEIPPIIKKYKLKDFDVDLFMQDLKKYLKKIKWL</sequence>
<reference evidence="2" key="1">
    <citation type="journal article" date="2019" name="Int. J. Syst. Evol. Microbiol.">
        <title>The Global Catalogue of Microorganisms (GCM) 10K type strain sequencing project: providing services to taxonomists for standard genome sequencing and annotation.</title>
        <authorList>
            <consortium name="The Broad Institute Genomics Platform"/>
            <consortium name="The Broad Institute Genome Sequencing Center for Infectious Disease"/>
            <person name="Wu L."/>
            <person name="Ma J."/>
        </authorList>
    </citation>
    <scope>NUCLEOTIDE SEQUENCE [LARGE SCALE GENOMIC DNA]</scope>
    <source>
        <strain evidence="2">NBRC 103627</strain>
    </source>
</reference>
<accession>A0ABV8ZF29</accession>
<organism evidence="1 2">
    <name type="scientific">Flavobacterium chungangensis</name>
    <dbReference type="NCBI Taxonomy" id="2708132"/>
    <lineage>
        <taxon>Bacteria</taxon>
        <taxon>Pseudomonadati</taxon>
        <taxon>Bacteroidota</taxon>
        <taxon>Flavobacteriia</taxon>
        <taxon>Flavobacteriales</taxon>
        <taxon>Flavobacteriaceae</taxon>
        <taxon>Flavobacterium</taxon>
    </lineage>
</organism>
<protein>
    <submittedName>
        <fullName evidence="1">Uncharacterized protein</fullName>
    </submittedName>
</protein>
<keyword evidence="2" id="KW-1185">Reference proteome</keyword>
<dbReference type="RefSeq" id="WP_379795873.1">
    <property type="nucleotide sequence ID" value="NZ_JBHSFY010000003.1"/>
</dbReference>
<dbReference type="Proteomes" id="UP001596003">
    <property type="component" value="Unassembled WGS sequence"/>
</dbReference>
<name>A0ABV8ZF29_9FLAO</name>
<proteinExistence type="predicted"/>
<gene>
    <name evidence="1" type="ORF">ACFO3N_05415</name>
</gene>
<evidence type="ECO:0000313" key="1">
    <source>
        <dbReference type="EMBL" id="MFC4476495.1"/>
    </source>
</evidence>
<dbReference type="EMBL" id="JBHSFY010000003">
    <property type="protein sequence ID" value="MFC4476495.1"/>
    <property type="molecule type" value="Genomic_DNA"/>
</dbReference>